<keyword evidence="7" id="KW-0223">Dioxygenase</keyword>
<evidence type="ECO:0000256" key="4">
    <source>
        <dbReference type="ARBA" id="ARBA00023004"/>
    </source>
</evidence>
<evidence type="ECO:0000259" key="6">
    <source>
        <dbReference type="PROSITE" id="PS51471"/>
    </source>
</evidence>
<name>B9S2P8_RICCO</name>
<gene>
    <name evidence="7" type="ORF">RCOM_0559910</name>
</gene>
<dbReference type="STRING" id="3988.B9S2P8"/>
<keyword evidence="3" id="KW-0847">Vitamin C</keyword>
<dbReference type="PANTHER" id="PTHR47991">
    <property type="entry name" value="OXOGLUTARATE/IRON-DEPENDENT DIOXYGENASE"/>
    <property type="match status" value="1"/>
</dbReference>
<dbReference type="Gene3D" id="2.60.120.330">
    <property type="entry name" value="B-lactam Antibiotic, Isopenicillin N Synthase, Chain"/>
    <property type="match status" value="1"/>
</dbReference>
<dbReference type="InterPro" id="IPR026992">
    <property type="entry name" value="DIOX_N"/>
</dbReference>
<evidence type="ECO:0000313" key="8">
    <source>
        <dbReference type="Proteomes" id="UP000008311"/>
    </source>
</evidence>
<dbReference type="GO" id="GO:0051213">
    <property type="term" value="F:dioxygenase activity"/>
    <property type="evidence" value="ECO:0007669"/>
    <property type="project" value="UniProtKB-KW"/>
</dbReference>
<organism evidence="7 8">
    <name type="scientific">Ricinus communis</name>
    <name type="common">Castor bean</name>
    <dbReference type="NCBI Taxonomy" id="3988"/>
    <lineage>
        <taxon>Eukaryota</taxon>
        <taxon>Viridiplantae</taxon>
        <taxon>Streptophyta</taxon>
        <taxon>Embryophyta</taxon>
        <taxon>Tracheophyta</taxon>
        <taxon>Spermatophyta</taxon>
        <taxon>Magnoliopsida</taxon>
        <taxon>eudicotyledons</taxon>
        <taxon>Gunneridae</taxon>
        <taxon>Pentapetalae</taxon>
        <taxon>rosids</taxon>
        <taxon>fabids</taxon>
        <taxon>Malpighiales</taxon>
        <taxon>Euphorbiaceae</taxon>
        <taxon>Acalyphoideae</taxon>
        <taxon>Acalypheae</taxon>
        <taxon>Ricinus</taxon>
    </lineage>
</organism>
<keyword evidence="4 5" id="KW-0408">Iron</keyword>
<dbReference type="Pfam" id="PF14226">
    <property type="entry name" value="DIOX_N"/>
    <property type="match status" value="1"/>
</dbReference>
<sequence length="380" mass="43082">MPQGNTTLVLTNDSSLYGKDSLSGEDGAIPIIDYSKLISSDPSLRSLAVENLGKVCLDYGFFIVTNHAVPGSVIKGVIDKLFEFFDQPENEKQKYETKSPIDMIRSGKGNHNHVSREFIKMAVHPSVHCPPNPSGLSEILQDYSKKVRELGIEILGGISRALGLEEDYIEKKMNLESGYDFFTANDYPSRQNSENRIGQFAHVDPGLLVFIIENVSGGLQVEHNGKWLNVNLKPDWIFVNVADHMEILTNGKYKSALHRVVVNNKIRRVFNYRVSESVIKSKTDGPCVFFLYRRKRRTGMRPAIHRIVSEEERVTSANHASRDYLKIAAYPQFHSPTRLTGLRRFCKNSEYSERFREETWSWSTAVQSAVSATQEEGQQF</sequence>
<dbReference type="EC" id="1.14.11.19" evidence="7"/>
<protein>
    <submittedName>
        <fullName evidence="7">Leucoanthocyanidin dioxygenase, putative</fullName>
        <ecNumber evidence="7">1.14.11.19</ecNumber>
    </submittedName>
</protein>
<dbReference type="InterPro" id="IPR050295">
    <property type="entry name" value="Plant_2OG-oxidoreductases"/>
</dbReference>
<dbReference type="InParanoid" id="B9S2P8"/>
<keyword evidence="8" id="KW-1185">Reference proteome</keyword>
<dbReference type="PROSITE" id="PS51471">
    <property type="entry name" value="FE2OG_OXY"/>
    <property type="match status" value="1"/>
</dbReference>
<dbReference type="SUPFAM" id="SSF51197">
    <property type="entry name" value="Clavaminate synthase-like"/>
    <property type="match status" value="1"/>
</dbReference>
<feature type="domain" description="Fe2OG dioxygenase" evidence="6">
    <location>
        <begin position="178"/>
        <end position="276"/>
    </location>
</feature>
<dbReference type="Proteomes" id="UP000008311">
    <property type="component" value="Unassembled WGS sequence"/>
</dbReference>
<keyword evidence="2 5" id="KW-0479">Metal-binding</keyword>
<dbReference type="AlphaFoldDB" id="B9S2P8"/>
<evidence type="ECO:0000256" key="5">
    <source>
        <dbReference type="RuleBase" id="RU003682"/>
    </source>
</evidence>
<accession>B9S2P8</accession>
<dbReference type="eggNOG" id="KOG0143">
    <property type="taxonomic scope" value="Eukaryota"/>
</dbReference>
<dbReference type="GO" id="GO:0031418">
    <property type="term" value="F:L-ascorbic acid binding"/>
    <property type="evidence" value="ECO:0007669"/>
    <property type="project" value="UniProtKB-KW"/>
</dbReference>
<dbReference type="InterPro" id="IPR044861">
    <property type="entry name" value="IPNS-like_FE2OG_OXY"/>
</dbReference>
<evidence type="ECO:0000256" key="3">
    <source>
        <dbReference type="ARBA" id="ARBA00022896"/>
    </source>
</evidence>
<dbReference type="InterPro" id="IPR027443">
    <property type="entry name" value="IPNS-like_sf"/>
</dbReference>
<dbReference type="InterPro" id="IPR005123">
    <property type="entry name" value="Oxoglu/Fe-dep_dioxygenase_dom"/>
</dbReference>
<evidence type="ECO:0000256" key="1">
    <source>
        <dbReference type="ARBA" id="ARBA00008056"/>
    </source>
</evidence>
<dbReference type="Pfam" id="PF03171">
    <property type="entry name" value="2OG-FeII_Oxy"/>
    <property type="match status" value="1"/>
</dbReference>
<proteinExistence type="inferred from homology"/>
<reference evidence="8" key="1">
    <citation type="journal article" date="2010" name="Nat. Biotechnol.">
        <title>Draft genome sequence of the oilseed species Ricinus communis.</title>
        <authorList>
            <person name="Chan A.P."/>
            <person name="Crabtree J."/>
            <person name="Zhao Q."/>
            <person name="Lorenzi H."/>
            <person name="Orvis J."/>
            <person name="Puiu D."/>
            <person name="Melake-Berhan A."/>
            <person name="Jones K.M."/>
            <person name="Redman J."/>
            <person name="Chen G."/>
            <person name="Cahoon E.B."/>
            <person name="Gedil M."/>
            <person name="Stanke M."/>
            <person name="Haas B.J."/>
            <person name="Wortman J.R."/>
            <person name="Fraser-Liggett C.M."/>
            <person name="Ravel J."/>
            <person name="Rabinowicz P.D."/>
        </authorList>
    </citation>
    <scope>NUCLEOTIDE SEQUENCE [LARGE SCALE GENOMIC DNA]</scope>
    <source>
        <strain evidence="8">cv. Hale</strain>
    </source>
</reference>
<dbReference type="EMBL" id="EQ973853">
    <property type="protein sequence ID" value="EEF42053.1"/>
    <property type="molecule type" value="Genomic_DNA"/>
</dbReference>
<comment type="similarity">
    <text evidence="1 5">Belongs to the iron/ascorbate-dependent oxidoreductase family.</text>
</comment>
<evidence type="ECO:0000256" key="2">
    <source>
        <dbReference type="ARBA" id="ARBA00022723"/>
    </source>
</evidence>
<evidence type="ECO:0000313" key="7">
    <source>
        <dbReference type="EMBL" id="EEF42053.1"/>
    </source>
</evidence>
<keyword evidence="5 7" id="KW-0560">Oxidoreductase</keyword>
<dbReference type="GO" id="GO:0046872">
    <property type="term" value="F:metal ion binding"/>
    <property type="evidence" value="ECO:0007669"/>
    <property type="project" value="UniProtKB-KW"/>
</dbReference>